<reference evidence="1 2" key="1">
    <citation type="submission" date="2020-10" db="EMBL/GenBank/DDBJ databases">
        <title>The Coptis chinensis genome and diversification of protoberbering-type alkaloids.</title>
        <authorList>
            <person name="Wang B."/>
            <person name="Shu S."/>
            <person name="Song C."/>
            <person name="Liu Y."/>
        </authorList>
    </citation>
    <scope>NUCLEOTIDE SEQUENCE [LARGE SCALE GENOMIC DNA]</scope>
    <source>
        <strain evidence="1">HL-2020</strain>
        <tissue evidence="1">Leaf</tissue>
    </source>
</reference>
<dbReference type="EMBL" id="JADFTS010000003">
    <property type="protein sequence ID" value="KAF9617499.1"/>
    <property type="molecule type" value="Genomic_DNA"/>
</dbReference>
<keyword evidence="2" id="KW-1185">Reference proteome</keyword>
<dbReference type="Proteomes" id="UP000631114">
    <property type="component" value="Unassembled WGS sequence"/>
</dbReference>
<dbReference type="AlphaFoldDB" id="A0A835M8B9"/>
<sequence>MIPDLVQIQIFTGTSGTGDVWAPPSVCFGLRIRSSPFRTRPTFWIQPNMIPDLVQIQIFTSASGTDYIHNYRRPTNFKKPDFEMYDEENGDPYTHLFYYRSQMAMENDDALLWIFAKGFKLYSMLPILPRRFIIQAFKDAIGYDRSGLYNSLTRQPPFSKSELFDSAEEFARVEDDLKARQL</sequence>
<proteinExistence type="predicted"/>
<gene>
    <name evidence="1" type="ORF">IFM89_036703</name>
</gene>
<name>A0A835M8B9_9MAGN</name>
<evidence type="ECO:0000313" key="1">
    <source>
        <dbReference type="EMBL" id="KAF9617499.1"/>
    </source>
</evidence>
<comment type="caution">
    <text evidence="1">The sequence shown here is derived from an EMBL/GenBank/DDBJ whole genome shotgun (WGS) entry which is preliminary data.</text>
</comment>
<accession>A0A835M8B9</accession>
<organism evidence="1 2">
    <name type="scientific">Coptis chinensis</name>
    <dbReference type="NCBI Taxonomy" id="261450"/>
    <lineage>
        <taxon>Eukaryota</taxon>
        <taxon>Viridiplantae</taxon>
        <taxon>Streptophyta</taxon>
        <taxon>Embryophyta</taxon>
        <taxon>Tracheophyta</taxon>
        <taxon>Spermatophyta</taxon>
        <taxon>Magnoliopsida</taxon>
        <taxon>Ranunculales</taxon>
        <taxon>Ranunculaceae</taxon>
        <taxon>Coptidoideae</taxon>
        <taxon>Coptis</taxon>
    </lineage>
</organism>
<dbReference type="OrthoDB" id="1740536at2759"/>
<protein>
    <submittedName>
        <fullName evidence="1">Uncharacterized protein</fullName>
    </submittedName>
</protein>
<evidence type="ECO:0000313" key="2">
    <source>
        <dbReference type="Proteomes" id="UP000631114"/>
    </source>
</evidence>